<dbReference type="GO" id="GO:0043752">
    <property type="term" value="F:adenosylcobinamide kinase activity"/>
    <property type="evidence" value="ECO:0007669"/>
    <property type="project" value="UniProtKB-EC"/>
</dbReference>
<comment type="catalytic activity">
    <reaction evidence="3">
        <text>adenosylcob(III)inamide + GTP = adenosylcob(III)inamide phosphate + GDP + H(+)</text>
        <dbReference type="Rhea" id="RHEA:15765"/>
        <dbReference type="ChEBI" id="CHEBI:2480"/>
        <dbReference type="ChEBI" id="CHEBI:15378"/>
        <dbReference type="ChEBI" id="CHEBI:37565"/>
        <dbReference type="ChEBI" id="CHEBI:58189"/>
        <dbReference type="ChEBI" id="CHEBI:58502"/>
        <dbReference type="EC" id="2.7.1.156"/>
    </reaction>
</comment>
<comment type="pathway">
    <text evidence="5 14">Cofactor biosynthesis; adenosylcobalamin biosynthesis; adenosylcobalamin from cob(II)yrinate a,c-diamide: step 6/7.</text>
</comment>
<evidence type="ECO:0000256" key="11">
    <source>
        <dbReference type="ARBA" id="ARBA00022777"/>
    </source>
</evidence>
<dbReference type="InterPro" id="IPR003203">
    <property type="entry name" value="CobU/CobP"/>
</dbReference>
<evidence type="ECO:0000256" key="5">
    <source>
        <dbReference type="ARBA" id="ARBA00004692"/>
    </source>
</evidence>
<dbReference type="PIRSF" id="PIRSF006135">
    <property type="entry name" value="CobU"/>
    <property type="match status" value="1"/>
</dbReference>
<dbReference type="AlphaFoldDB" id="A0A078KBN3"/>
<sequence>MLEFIIGGIRSGKSRYAEWLAQESNFEVYYIATCKSIDNDLKYRIKNHRKRRPLFWNLIEEPIDIEKIIIKFDNKKKIFIIDCLTLWINNNLFYNPNTIKFKCIEIIKLLKYIKGRILIISTEIGEGIIPINKLSRKYIDIIGEFHQQITFLVDRVWSLCSGIPKLIKYNL</sequence>
<feature type="binding site" evidence="16">
    <location>
        <position position="82"/>
    </location>
    <ligand>
        <name>GTP</name>
        <dbReference type="ChEBI" id="CHEBI:37565"/>
    </ligand>
</feature>
<dbReference type="Proteomes" id="UP000032420">
    <property type="component" value="Chromosome I"/>
</dbReference>
<dbReference type="EMBL" id="LM655252">
    <property type="protein sequence ID" value="CDZ16551.1"/>
    <property type="molecule type" value="Genomic_DNA"/>
</dbReference>
<dbReference type="GO" id="GO:0005524">
    <property type="term" value="F:ATP binding"/>
    <property type="evidence" value="ECO:0007669"/>
    <property type="project" value="UniProtKB-UniRule"/>
</dbReference>
<organism evidence="17 18">
    <name type="scientific">Candidatus Johnevansia muelleri</name>
    <dbReference type="NCBI Taxonomy" id="1495769"/>
    <lineage>
        <taxon>Bacteria</taxon>
        <taxon>Pseudomonadati</taxon>
        <taxon>Pseudomonadota</taxon>
        <taxon>Gammaproteobacteria</taxon>
        <taxon>Candidatus Johnevansiales</taxon>
        <taxon>Candidatus Johnevansiaceae</taxon>
        <taxon>Candidatus Johnevansia</taxon>
    </lineage>
</organism>
<dbReference type="KEGG" id="eme:CEM_299"/>
<dbReference type="GO" id="GO:0005525">
    <property type="term" value="F:GTP binding"/>
    <property type="evidence" value="ECO:0007669"/>
    <property type="project" value="UniProtKB-UniRule"/>
</dbReference>
<evidence type="ECO:0000256" key="15">
    <source>
        <dbReference type="PIRSR" id="PIRSR006135-1"/>
    </source>
</evidence>
<comment type="similarity">
    <text evidence="7 14">Belongs to the CobU/CobP family.</text>
</comment>
<comment type="catalytic activity">
    <reaction evidence="2 14">
        <text>adenosylcob(III)inamide phosphate + GTP + H(+) = adenosylcob(III)inamide-GDP + diphosphate</text>
        <dbReference type="Rhea" id="RHEA:22712"/>
        <dbReference type="ChEBI" id="CHEBI:15378"/>
        <dbReference type="ChEBI" id="CHEBI:33019"/>
        <dbReference type="ChEBI" id="CHEBI:37565"/>
        <dbReference type="ChEBI" id="CHEBI:58502"/>
        <dbReference type="ChEBI" id="CHEBI:60487"/>
        <dbReference type="EC" id="2.7.7.62"/>
    </reaction>
</comment>
<dbReference type="UniPathway" id="UPA00148">
    <property type="reaction ID" value="UER00236"/>
</dbReference>
<evidence type="ECO:0000256" key="6">
    <source>
        <dbReference type="ARBA" id="ARBA00005159"/>
    </source>
</evidence>
<evidence type="ECO:0000256" key="14">
    <source>
        <dbReference type="PIRNR" id="PIRNR006135"/>
    </source>
</evidence>
<dbReference type="Pfam" id="PF02283">
    <property type="entry name" value="CobU"/>
    <property type="match status" value="1"/>
</dbReference>
<dbReference type="InterPro" id="IPR027417">
    <property type="entry name" value="P-loop_NTPase"/>
</dbReference>
<dbReference type="EC" id="2.7.7.62" evidence="14"/>
<keyword evidence="13 14" id="KW-0342">GTP-binding</keyword>
<evidence type="ECO:0000256" key="10">
    <source>
        <dbReference type="ARBA" id="ARBA00022741"/>
    </source>
</evidence>
<dbReference type="HOGENOM" id="CLU_094161_0_1_6"/>
<feature type="binding site" evidence="16">
    <location>
        <begin position="49"/>
        <end position="52"/>
    </location>
    <ligand>
        <name>GTP</name>
        <dbReference type="ChEBI" id="CHEBI:37565"/>
    </ligand>
</feature>
<keyword evidence="8 14" id="KW-0169">Cobalamin biosynthesis</keyword>
<dbReference type="PANTHER" id="PTHR34848">
    <property type="match status" value="1"/>
</dbReference>
<gene>
    <name evidence="17" type="primary">cobP</name>
    <name evidence="17" type="ORF">CEM_299</name>
</gene>
<evidence type="ECO:0000256" key="12">
    <source>
        <dbReference type="ARBA" id="ARBA00022840"/>
    </source>
</evidence>
<dbReference type="Gene3D" id="3.40.50.300">
    <property type="entry name" value="P-loop containing nucleotide triphosphate hydrolases"/>
    <property type="match status" value="1"/>
</dbReference>
<dbReference type="PANTHER" id="PTHR34848:SF1">
    <property type="entry name" value="BIFUNCTIONAL ADENOSYLCOBALAMIN BIOSYNTHESIS PROTEIN COBU"/>
    <property type="match status" value="1"/>
</dbReference>
<evidence type="ECO:0000313" key="17">
    <source>
        <dbReference type="EMBL" id="CDZ16551.1"/>
    </source>
</evidence>
<evidence type="ECO:0000256" key="13">
    <source>
        <dbReference type="ARBA" id="ARBA00023134"/>
    </source>
</evidence>
<evidence type="ECO:0000256" key="9">
    <source>
        <dbReference type="ARBA" id="ARBA00022679"/>
    </source>
</evidence>
<dbReference type="GO" id="GO:0008820">
    <property type="term" value="F:cobinamide phosphate guanylyltransferase activity"/>
    <property type="evidence" value="ECO:0007669"/>
    <property type="project" value="UniProtKB-UniRule"/>
</dbReference>
<feature type="active site" description="GMP-histidine intermediate" evidence="15">
    <location>
        <position position="48"/>
    </location>
</feature>
<dbReference type="PATRIC" id="fig|1495769.3.peg.273"/>
<dbReference type="CDD" id="cd00544">
    <property type="entry name" value="CobU"/>
    <property type="match status" value="1"/>
</dbReference>
<keyword evidence="9 14" id="KW-0808">Transferase</keyword>
<evidence type="ECO:0000256" key="7">
    <source>
        <dbReference type="ARBA" id="ARBA00007490"/>
    </source>
</evidence>
<evidence type="ECO:0000256" key="2">
    <source>
        <dbReference type="ARBA" id="ARBA00000711"/>
    </source>
</evidence>
<evidence type="ECO:0000256" key="1">
    <source>
        <dbReference type="ARBA" id="ARBA00000312"/>
    </source>
</evidence>
<keyword evidence="11 14" id="KW-0418">Kinase</keyword>
<keyword evidence="12 14" id="KW-0067">ATP-binding</keyword>
<feature type="binding site" evidence="16">
    <location>
        <begin position="7"/>
        <end position="14"/>
    </location>
    <ligand>
        <name>GTP</name>
        <dbReference type="ChEBI" id="CHEBI:37565"/>
    </ligand>
</feature>
<evidence type="ECO:0000256" key="16">
    <source>
        <dbReference type="PIRSR" id="PIRSR006135-2"/>
    </source>
</evidence>
<evidence type="ECO:0000313" key="18">
    <source>
        <dbReference type="Proteomes" id="UP000032420"/>
    </source>
</evidence>
<dbReference type="GO" id="GO:0009236">
    <property type="term" value="P:cobalamin biosynthetic process"/>
    <property type="evidence" value="ECO:0007669"/>
    <property type="project" value="UniProtKB-UniRule"/>
</dbReference>
<name>A0A078KBN3_9GAMM</name>
<evidence type="ECO:0000256" key="3">
    <source>
        <dbReference type="ARBA" id="ARBA00001522"/>
    </source>
</evidence>
<keyword evidence="18" id="KW-1185">Reference proteome</keyword>
<dbReference type="EC" id="2.7.1.156" evidence="14"/>
<dbReference type="NCBIfam" id="NF004469">
    <property type="entry name" value="PRK05800.1"/>
    <property type="match status" value="1"/>
</dbReference>
<comment type="function">
    <text evidence="4 14">Catalyzes ATP-dependent phosphorylation of adenosylcobinamide and addition of GMP to adenosylcobinamide phosphate.</text>
</comment>
<proteinExistence type="inferred from homology"/>
<protein>
    <recommendedName>
        <fullName evidence="14">Bifunctional adenosylcobalamin biosynthesis protein</fullName>
        <ecNumber evidence="14">2.7.1.156</ecNumber>
        <ecNumber evidence="14">2.7.7.62</ecNumber>
    </recommendedName>
</protein>
<feature type="binding site" evidence="16">
    <location>
        <position position="60"/>
    </location>
    <ligand>
        <name>GTP</name>
        <dbReference type="ChEBI" id="CHEBI:37565"/>
    </ligand>
</feature>
<keyword evidence="10 14" id="KW-0547">Nucleotide-binding</keyword>
<dbReference type="STRING" id="1495769.CEM_299"/>
<evidence type="ECO:0000256" key="8">
    <source>
        <dbReference type="ARBA" id="ARBA00022573"/>
    </source>
</evidence>
<comment type="catalytic activity">
    <reaction evidence="1 14">
        <text>adenosylcob(III)inamide + ATP = adenosylcob(III)inamide phosphate + ADP + H(+)</text>
        <dbReference type="Rhea" id="RHEA:15769"/>
        <dbReference type="ChEBI" id="CHEBI:2480"/>
        <dbReference type="ChEBI" id="CHEBI:15378"/>
        <dbReference type="ChEBI" id="CHEBI:30616"/>
        <dbReference type="ChEBI" id="CHEBI:58502"/>
        <dbReference type="ChEBI" id="CHEBI:456216"/>
        <dbReference type="EC" id="2.7.1.156"/>
    </reaction>
</comment>
<reference evidence="18" key="1">
    <citation type="submission" date="2014-07" db="EMBL/GenBank/DDBJ databases">
        <authorList>
            <person name="Santos-Garcia D."/>
        </authorList>
    </citation>
    <scope>NUCLEOTIDE SEQUENCE [LARGE SCALE GENOMIC DNA]</scope>
</reference>
<comment type="pathway">
    <text evidence="6 14">Cofactor biosynthesis; adenosylcobalamin biosynthesis; adenosylcobalamin from cob(II)yrinate a,c-diamide: step 5/7.</text>
</comment>
<evidence type="ECO:0000256" key="4">
    <source>
        <dbReference type="ARBA" id="ARBA00003889"/>
    </source>
</evidence>
<accession>A0A078KBN3</accession>
<dbReference type="SUPFAM" id="SSF52540">
    <property type="entry name" value="P-loop containing nucleoside triphosphate hydrolases"/>
    <property type="match status" value="1"/>
</dbReference>
<keyword evidence="17" id="KW-0548">Nucleotidyltransferase</keyword>